<proteinExistence type="predicted"/>
<dbReference type="AlphaFoldDB" id="A0A1E3IXU4"/>
<name>A0A1E3IXU4_9TREE</name>
<gene>
    <name evidence="2" type="ORF">L198_05520</name>
</gene>
<feature type="region of interest" description="Disordered" evidence="1">
    <location>
        <begin position="176"/>
        <end position="314"/>
    </location>
</feature>
<dbReference type="Proteomes" id="UP000094819">
    <property type="component" value="Unassembled WGS sequence"/>
</dbReference>
<sequence>MNDGQRSLRLSIDFSQYTHKTTHLLAIISTHSQCQRDLFPSPFRPTPPTPSHALRRKVWMLLFRKDRGMMERAEREGLVEWVEGDGIEGAGKWEVGDEWDEGVYNPIGDWVEELMETFRHELYDKPGMFDRRWTSWEDVADEDEEDRLRELCPHYFQLRTLMDAAGLLPKLIKKPKPAPPIITISSDESDGSEDGAAPPSWRVRRKRRSKTSDTAASSASAFTSSPSSSSDSDSEDDPIPLSPSEYVVPRRHTPSLPYRPRPPKRLSPRPLPPRPVRNLPSSSSASETDTEPLHISGHFEKRARRPDTPPLGHLPGIYSYHDELDRARVMGLFDFAPPDQGDGVGVEVKVIPESMELDSEGEPEWGGDAVVKVVLQETDGRPWPSDIVAEVHLPEPEGRRKRKRARPGEDTGRGESERRVKRKMRIPNLQIAKDDLNRKAQKRMGVVLAGVDIL</sequence>
<dbReference type="EMBL" id="AWGH01000017">
    <property type="protein sequence ID" value="ODN92726.1"/>
    <property type="molecule type" value="Genomic_DNA"/>
</dbReference>
<dbReference type="RefSeq" id="XP_019030353.1">
    <property type="nucleotide sequence ID" value="XM_019177602.1"/>
</dbReference>
<accession>A0A1E3IXU4</accession>
<feature type="compositionally biased region" description="Low complexity" evidence="1">
    <location>
        <begin position="212"/>
        <end position="231"/>
    </location>
</feature>
<evidence type="ECO:0000313" key="3">
    <source>
        <dbReference type="Proteomes" id="UP000094819"/>
    </source>
</evidence>
<feature type="compositionally biased region" description="Basic and acidic residues" evidence="1">
    <location>
        <begin position="406"/>
        <end position="418"/>
    </location>
</feature>
<feature type="region of interest" description="Disordered" evidence="1">
    <location>
        <begin position="392"/>
        <end position="426"/>
    </location>
</feature>
<keyword evidence="3" id="KW-1185">Reference proteome</keyword>
<protein>
    <submittedName>
        <fullName evidence="2">Uncharacterized protein</fullName>
    </submittedName>
</protein>
<comment type="caution">
    <text evidence="2">The sequence shown here is derived from an EMBL/GenBank/DDBJ whole genome shotgun (WGS) entry which is preliminary data.</text>
</comment>
<evidence type="ECO:0000256" key="1">
    <source>
        <dbReference type="SAM" id="MobiDB-lite"/>
    </source>
</evidence>
<reference evidence="2 3" key="1">
    <citation type="submission" date="2016-06" db="EMBL/GenBank/DDBJ databases">
        <title>Evolution of pathogenesis and genome organization in the Tremellales.</title>
        <authorList>
            <person name="Cuomo C."/>
            <person name="Litvintseva A."/>
            <person name="Heitman J."/>
            <person name="Chen Y."/>
            <person name="Sun S."/>
            <person name="Springer D."/>
            <person name="Dromer F."/>
            <person name="Young S."/>
            <person name="Zeng Q."/>
            <person name="Chapman S."/>
            <person name="Gujja S."/>
            <person name="Saif S."/>
            <person name="Birren B."/>
        </authorList>
    </citation>
    <scope>NUCLEOTIDE SEQUENCE [LARGE SCALE GENOMIC DNA]</scope>
    <source>
        <strain evidence="2 3">CBS 7118</strain>
    </source>
</reference>
<organism evidence="2 3">
    <name type="scientific">Cryptococcus wingfieldii CBS 7118</name>
    <dbReference type="NCBI Taxonomy" id="1295528"/>
    <lineage>
        <taxon>Eukaryota</taxon>
        <taxon>Fungi</taxon>
        <taxon>Dikarya</taxon>
        <taxon>Basidiomycota</taxon>
        <taxon>Agaricomycotina</taxon>
        <taxon>Tremellomycetes</taxon>
        <taxon>Tremellales</taxon>
        <taxon>Cryptococcaceae</taxon>
        <taxon>Cryptococcus</taxon>
    </lineage>
</organism>
<evidence type="ECO:0000313" key="2">
    <source>
        <dbReference type="EMBL" id="ODN92726.1"/>
    </source>
</evidence>
<dbReference type="GeneID" id="30194733"/>
<dbReference type="OrthoDB" id="10470295at2759"/>